<keyword evidence="9" id="KW-1185">Reference proteome</keyword>
<evidence type="ECO:0000256" key="5">
    <source>
        <dbReference type="ARBA" id="ARBA00048200"/>
    </source>
</evidence>
<feature type="domain" description="RmlD-like substrate binding" evidence="7">
    <location>
        <begin position="1"/>
        <end position="286"/>
    </location>
</feature>
<comment type="cofactor">
    <cofactor evidence="6">
        <name>Mg(2+)</name>
        <dbReference type="ChEBI" id="CHEBI:18420"/>
    </cofactor>
    <text evidence="6">Binds 1 Mg(2+) ion per monomer.</text>
</comment>
<comment type="catalytic activity">
    <reaction evidence="5 6">
        <text>dTDP-beta-L-rhamnose + NADP(+) = dTDP-4-dehydro-beta-L-rhamnose + NADPH + H(+)</text>
        <dbReference type="Rhea" id="RHEA:21796"/>
        <dbReference type="ChEBI" id="CHEBI:15378"/>
        <dbReference type="ChEBI" id="CHEBI:57510"/>
        <dbReference type="ChEBI" id="CHEBI:57783"/>
        <dbReference type="ChEBI" id="CHEBI:58349"/>
        <dbReference type="ChEBI" id="CHEBI:62830"/>
        <dbReference type="EC" id="1.1.1.133"/>
    </reaction>
</comment>
<dbReference type="PANTHER" id="PTHR10491:SF4">
    <property type="entry name" value="METHIONINE ADENOSYLTRANSFERASE 2 SUBUNIT BETA"/>
    <property type="match status" value="1"/>
</dbReference>
<dbReference type="GO" id="GO:0005829">
    <property type="term" value="C:cytosol"/>
    <property type="evidence" value="ECO:0007669"/>
    <property type="project" value="TreeGrafter"/>
</dbReference>
<dbReference type="OrthoDB" id="9803892at2"/>
<dbReference type="EMBL" id="FQVA01000002">
    <property type="protein sequence ID" value="SHF55307.1"/>
    <property type="molecule type" value="Genomic_DNA"/>
</dbReference>
<dbReference type="AlphaFoldDB" id="A0A1M5CL28"/>
<dbReference type="STRING" id="494016.SAMN04487965_2229"/>
<evidence type="ECO:0000256" key="1">
    <source>
        <dbReference type="ARBA" id="ARBA00004781"/>
    </source>
</evidence>
<dbReference type="UniPathway" id="UPA00281"/>
<dbReference type="UniPathway" id="UPA00124"/>
<dbReference type="CDD" id="cd05254">
    <property type="entry name" value="dTDP_HR_like_SDR_e"/>
    <property type="match status" value="1"/>
</dbReference>
<dbReference type="InterPro" id="IPR005913">
    <property type="entry name" value="dTDP_dehydrorham_reduct"/>
</dbReference>
<evidence type="ECO:0000256" key="3">
    <source>
        <dbReference type="ARBA" id="ARBA00012929"/>
    </source>
</evidence>
<dbReference type="EC" id="1.1.1.133" evidence="3 6"/>
<dbReference type="Gene3D" id="3.90.25.10">
    <property type="entry name" value="UDP-galactose 4-epimerase, domain 1"/>
    <property type="match status" value="1"/>
</dbReference>
<evidence type="ECO:0000313" key="8">
    <source>
        <dbReference type="EMBL" id="SHF55307.1"/>
    </source>
</evidence>
<evidence type="ECO:0000256" key="2">
    <source>
        <dbReference type="ARBA" id="ARBA00010944"/>
    </source>
</evidence>
<keyword evidence="6" id="KW-0560">Oxidoreductase</keyword>
<proteinExistence type="inferred from homology"/>
<dbReference type="RefSeq" id="WP_073275112.1">
    <property type="nucleotide sequence ID" value="NZ_FQVA01000002.1"/>
</dbReference>
<dbReference type="Pfam" id="PF04321">
    <property type="entry name" value="RmlD_sub_bind"/>
    <property type="match status" value="1"/>
</dbReference>
<dbReference type="InterPro" id="IPR036291">
    <property type="entry name" value="NAD(P)-bd_dom_sf"/>
</dbReference>
<gene>
    <name evidence="8" type="ORF">SAMN04487965_2229</name>
</gene>
<organism evidence="8 9">
    <name type="scientific">Microbulbifer donghaiensis</name>
    <dbReference type="NCBI Taxonomy" id="494016"/>
    <lineage>
        <taxon>Bacteria</taxon>
        <taxon>Pseudomonadati</taxon>
        <taxon>Pseudomonadota</taxon>
        <taxon>Gammaproteobacteria</taxon>
        <taxon>Cellvibrionales</taxon>
        <taxon>Microbulbiferaceae</taxon>
        <taxon>Microbulbifer</taxon>
    </lineage>
</organism>
<dbReference type="InterPro" id="IPR029903">
    <property type="entry name" value="RmlD-like-bd"/>
</dbReference>
<evidence type="ECO:0000313" key="9">
    <source>
        <dbReference type="Proteomes" id="UP000184170"/>
    </source>
</evidence>
<comment type="function">
    <text evidence="6">Catalyzes the reduction of dTDP-6-deoxy-L-lyxo-4-hexulose to yield dTDP-L-rhamnose.</text>
</comment>
<protein>
    <recommendedName>
        <fullName evidence="4 6">dTDP-4-dehydrorhamnose reductase</fullName>
        <ecNumber evidence="3 6">1.1.1.133</ecNumber>
    </recommendedName>
</protein>
<accession>A0A1M5CL28</accession>
<dbReference type="NCBIfam" id="TIGR01214">
    <property type="entry name" value="rmlD"/>
    <property type="match status" value="1"/>
</dbReference>
<dbReference type="Proteomes" id="UP000184170">
    <property type="component" value="Unassembled WGS sequence"/>
</dbReference>
<reference evidence="9" key="1">
    <citation type="submission" date="2016-11" db="EMBL/GenBank/DDBJ databases">
        <authorList>
            <person name="Varghese N."/>
            <person name="Submissions S."/>
        </authorList>
    </citation>
    <scope>NUCLEOTIDE SEQUENCE [LARGE SCALE GENOMIC DNA]</scope>
    <source>
        <strain evidence="9">CGMCC 1.7063</strain>
    </source>
</reference>
<dbReference type="GO" id="GO:0008831">
    <property type="term" value="F:dTDP-4-dehydrorhamnose reductase activity"/>
    <property type="evidence" value="ECO:0007669"/>
    <property type="project" value="UniProtKB-EC"/>
</dbReference>
<evidence type="ECO:0000259" key="7">
    <source>
        <dbReference type="Pfam" id="PF04321"/>
    </source>
</evidence>
<evidence type="ECO:0000256" key="4">
    <source>
        <dbReference type="ARBA" id="ARBA00017099"/>
    </source>
</evidence>
<comment type="pathway">
    <text evidence="1 6">Carbohydrate biosynthesis; dTDP-L-rhamnose biosynthesis.</text>
</comment>
<name>A0A1M5CL28_9GAMM</name>
<sequence>MKILVTGKYGQLAQELQKRCPAEVELIALDRQELDISNRDAVMATLKEVRPEVVINAAAYTAVDKAESEAELAYAINANGAESVALACREFDARLIHVSTDFVFDGQKSSPYTVDDQVRPLGIYGESKAAGEEAVRAILPHAVIVRTAWVYAAHGNNFMNTMVRLMAEREQLGVVADQIGTPTWTGTLAKALYALASESGAEGIYHCTDAGAASWYDFAIAIYEEGKAAGLLPAEKNVQIKPITTADYPTPAARPSYSVLDKSRLVNELGMELPHWRQSLRQALAEKAGKTASSDT</sequence>
<comment type="similarity">
    <text evidence="2 6">Belongs to the dTDP-4-dehydrorhamnose reductase family.</text>
</comment>
<dbReference type="GO" id="GO:0019305">
    <property type="term" value="P:dTDP-rhamnose biosynthetic process"/>
    <property type="evidence" value="ECO:0007669"/>
    <property type="project" value="UniProtKB-UniPathway"/>
</dbReference>
<dbReference type="Gene3D" id="3.40.50.720">
    <property type="entry name" value="NAD(P)-binding Rossmann-like Domain"/>
    <property type="match status" value="1"/>
</dbReference>
<keyword evidence="6" id="KW-0521">NADP</keyword>
<dbReference type="SUPFAM" id="SSF51735">
    <property type="entry name" value="NAD(P)-binding Rossmann-fold domains"/>
    <property type="match status" value="1"/>
</dbReference>
<dbReference type="GO" id="GO:0009243">
    <property type="term" value="P:O antigen biosynthetic process"/>
    <property type="evidence" value="ECO:0007669"/>
    <property type="project" value="UniProtKB-UniPathway"/>
</dbReference>
<dbReference type="PANTHER" id="PTHR10491">
    <property type="entry name" value="DTDP-4-DEHYDRORHAMNOSE REDUCTASE"/>
    <property type="match status" value="1"/>
</dbReference>
<dbReference type="FunFam" id="3.40.50.720:FF:000159">
    <property type="entry name" value="dTDP-4-dehydrorhamnose reductase"/>
    <property type="match status" value="1"/>
</dbReference>
<evidence type="ECO:0000256" key="6">
    <source>
        <dbReference type="RuleBase" id="RU364082"/>
    </source>
</evidence>